<dbReference type="InterPro" id="IPR033116">
    <property type="entry name" value="TRYPSIN_SER"/>
</dbReference>
<organism evidence="8 9">
    <name type="scientific">Mya arenaria</name>
    <name type="common">Soft-shell clam</name>
    <dbReference type="NCBI Taxonomy" id="6604"/>
    <lineage>
        <taxon>Eukaryota</taxon>
        <taxon>Metazoa</taxon>
        <taxon>Spiralia</taxon>
        <taxon>Lophotrochozoa</taxon>
        <taxon>Mollusca</taxon>
        <taxon>Bivalvia</taxon>
        <taxon>Autobranchia</taxon>
        <taxon>Heteroconchia</taxon>
        <taxon>Euheterodonta</taxon>
        <taxon>Imparidentia</taxon>
        <taxon>Neoheterodontei</taxon>
        <taxon>Myida</taxon>
        <taxon>Myoidea</taxon>
        <taxon>Myidae</taxon>
        <taxon>Mya</taxon>
    </lineage>
</organism>
<dbReference type="InterPro" id="IPR009003">
    <property type="entry name" value="Peptidase_S1_PA"/>
</dbReference>
<evidence type="ECO:0000313" key="9">
    <source>
        <dbReference type="Proteomes" id="UP001164746"/>
    </source>
</evidence>
<keyword evidence="9" id="KW-1185">Reference proteome</keyword>
<feature type="region of interest" description="Disordered" evidence="6">
    <location>
        <begin position="90"/>
        <end position="113"/>
    </location>
</feature>
<keyword evidence="5" id="KW-0720">Serine protease</keyword>
<dbReference type="Pfam" id="PF00090">
    <property type="entry name" value="TSP_1"/>
    <property type="match status" value="1"/>
</dbReference>
<dbReference type="Proteomes" id="UP001164746">
    <property type="component" value="Chromosome 12"/>
</dbReference>
<sequence>MADGDCGVTTPVVPRRAAPAHRQVNGGWGVWLPFSACSHTCGTGSKSRWRYCNSPRPSNGGTFCQGSSTDIHGRRMGNMGHLELVQRHMRDGRSHAQSHVHPSGPCPRRKLLSRGVKPDTDLLPCRLSHNLGTQTNQWTIGVGLHDQNHVYGSDEVHVSHVYVHEQHNGTSDRLVSRILRTASPQTNVRLPAGAPNIMMKTVMRLYLMYVNLDTISNYYCKNLMGWNSIFDSNICAGAIQGGGKDTCQGDSGGPLVCNKHGVWELAGVTSWGSGCGDSMSPGVYTRVTSYINWIHQKMNAAG</sequence>
<accession>A0ABY7FQE9</accession>
<dbReference type="Gene3D" id="2.40.10.10">
    <property type="entry name" value="Trypsin-like serine proteases"/>
    <property type="match status" value="1"/>
</dbReference>
<evidence type="ECO:0000256" key="4">
    <source>
        <dbReference type="ARBA" id="ARBA00022801"/>
    </source>
</evidence>
<gene>
    <name evidence="8" type="ORF">MAR_015390</name>
</gene>
<dbReference type="PANTHER" id="PTHR24264:SF65">
    <property type="entry name" value="SRCR DOMAIN-CONTAINING PROTEIN"/>
    <property type="match status" value="1"/>
</dbReference>
<feature type="domain" description="Peptidase S1" evidence="7">
    <location>
        <begin position="114"/>
        <end position="294"/>
    </location>
</feature>
<name>A0ABY7FQE9_MYAAR</name>
<evidence type="ECO:0000256" key="1">
    <source>
        <dbReference type="ARBA" id="ARBA00004613"/>
    </source>
</evidence>
<keyword evidence="3" id="KW-0645">Protease</keyword>
<comment type="subcellular location">
    <subcellularLocation>
        <location evidence="1">Secreted</location>
    </subcellularLocation>
</comment>
<dbReference type="Gene3D" id="2.20.100.10">
    <property type="entry name" value="Thrombospondin type-1 (TSP1) repeat"/>
    <property type="match status" value="1"/>
</dbReference>
<dbReference type="InterPro" id="IPR036383">
    <property type="entry name" value="TSP1_rpt_sf"/>
</dbReference>
<dbReference type="CDD" id="cd00190">
    <property type="entry name" value="Tryp_SPc"/>
    <property type="match status" value="1"/>
</dbReference>
<keyword evidence="2" id="KW-0964">Secreted</keyword>
<evidence type="ECO:0000259" key="7">
    <source>
        <dbReference type="SMART" id="SM00020"/>
    </source>
</evidence>
<evidence type="ECO:0000256" key="3">
    <source>
        <dbReference type="ARBA" id="ARBA00022670"/>
    </source>
</evidence>
<proteinExistence type="predicted"/>
<dbReference type="PROSITE" id="PS00135">
    <property type="entry name" value="TRYPSIN_SER"/>
    <property type="match status" value="1"/>
</dbReference>
<dbReference type="InterPro" id="IPR000884">
    <property type="entry name" value="TSP1_rpt"/>
</dbReference>
<dbReference type="InterPro" id="IPR001254">
    <property type="entry name" value="Trypsin_dom"/>
</dbReference>
<dbReference type="SUPFAM" id="SSF82895">
    <property type="entry name" value="TSP-1 type 1 repeat"/>
    <property type="match status" value="1"/>
</dbReference>
<keyword evidence="4" id="KW-0378">Hydrolase</keyword>
<evidence type="ECO:0000313" key="8">
    <source>
        <dbReference type="EMBL" id="WAR21416.1"/>
    </source>
</evidence>
<dbReference type="SMART" id="SM00020">
    <property type="entry name" value="Tryp_SPc"/>
    <property type="match status" value="1"/>
</dbReference>
<evidence type="ECO:0000256" key="6">
    <source>
        <dbReference type="SAM" id="MobiDB-lite"/>
    </source>
</evidence>
<reference evidence="8" key="1">
    <citation type="submission" date="2022-11" db="EMBL/GenBank/DDBJ databases">
        <title>Centuries of genome instability and evolution in soft-shell clam transmissible cancer (bioRxiv).</title>
        <authorList>
            <person name="Hart S.F.M."/>
            <person name="Yonemitsu M.A."/>
            <person name="Giersch R.M."/>
            <person name="Beal B.F."/>
            <person name="Arriagada G."/>
            <person name="Davis B.W."/>
            <person name="Ostrander E.A."/>
            <person name="Goff S.P."/>
            <person name="Metzger M.J."/>
        </authorList>
    </citation>
    <scope>NUCLEOTIDE SEQUENCE</scope>
    <source>
        <strain evidence="8">MELC-2E11</strain>
        <tissue evidence="8">Siphon/mantle</tissue>
    </source>
</reference>
<dbReference type="PANTHER" id="PTHR24264">
    <property type="entry name" value="TRYPSIN-RELATED"/>
    <property type="match status" value="1"/>
</dbReference>
<evidence type="ECO:0000256" key="5">
    <source>
        <dbReference type="ARBA" id="ARBA00022825"/>
    </source>
</evidence>
<dbReference type="InterPro" id="IPR043504">
    <property type="entry name" value="Peptidase_S1_PA_chymotrypsin"/>
</dbReference>
<dbReference type="InterPro" id="IPR050127">
    <property type="entry name" value="Serine_Proteases_S1"/>
</dbReference>
<protein>
    <submittedName>
        <fullName evidence="8">TMPSD-like protein</fullName>
    </submittedName>
</protein>
<dbReference type="SUPFAM" id="SSF50494">
    <property type="entry name" value="Trypsin-like serine proteases"/>
    <property type="match status" value="1"/>
</dbReference>
<dbReference type="SMART" id="SM00209">
    <property type="entry name" value="TSP1"/>
    <property type="match status" value="1"/>
</dbReference>
<evidence type="ECO:0000256" key="2">
    <source>
        <dbReference type="ARBA" id="ARBA00022525"/>
    </source>
</evidence>
<dbReference type="Pfam" id="PF00089">
    <property type="entry name" value="Trypsin"/>
    <property type="match status" value="1"/>
</dbReference>
<dbReference type="EMBL" id="CP111023">
    <property type="protein sequence ID" value="WAR21416.1"/>
    <property type="molecule type" value="Genomic_DNA"/>
</dbReference>